<accession>L7YET0</accession>
<dbReference type="EMBL" id="KC137592">
    <property type="protein sequence ID" value="AGD98928.1"/>
    <property type="molecule type" value="mRNA"/>
</dbReference>
<dbReference type="PANTHER" id="PTHR11211:SF40">
    <property type="entry name" value="MIRROR, ISOFORM C"/>
    <property type="match status" value="1"/>
</dbReference>
<feature type="compositionally biased region" description="Basic and acidic residues" evidence="7">
    <location>
        <begin position="426"/>
        <end position="438"/>
    </location>
</feature>
<comment type="subcellular location">
    <subcellularLocation>
        <location evidence="1 6">Nucleus</location>
    </subcellularLocation>
</comment>
<evidence type="ECO:0000256" key="5">
    <source>
        <dbReference type="ARBA" id="ARBA00023242"/>
    </source>
</evidence>
<evidence type="ECO:0000256" key="6">
    <source>
        <dbReference type="PROSITE-ProRule" id="PRU00108"/>
    </source>
</evidence>
<organism evidence="9">
    <name type="scientific">Nematostella vectensis</name>
    <name type="common">Starlet sea anemone</name>
    <dbReference type="NCBI Taxonomy" id="45351"/>
    <lineage>
        <taxon>Eukaryota</taxon>
        <taxon>Metazoa</taxon>
        <taxon>Cnidaria</taxon>
        <taxon>Anthozoa</taxon>
        <taxon>Hexacorallia</taxon>
        <taxon>Actiniaria</taxon>
        <taxon>Edwardsiidae</taxon>
        <taxon>Nematostella</taxon>
    </lineage>
</organism>
<dbReference type="SMART" id="SM00389">
    <property type="entry name" value="HOX"/>
    <property type="match status" value="1"/>
</dbReference>
<dbReference type="Gene3D" id="1.10.10.60">
    <property type="entry name" value="Homeodomain-like"/>
    <property type="match status" value="1"/>
</dbReference>
<dbReference type="SUPFAM" id="SSF46689">
    <property type="entry name" value="Homeodomain-like"/>
    <property type="match status" value="1"/>
</dbReference>
<dbReference type="GO" id="GO:0003677">
    <property type="term" value="F:DNA binding"/>
    <property type="evidence" value="ECO:0007669"/>
    <property type="project" value="UniProtKB-UniRule"/>
</dbReference>
<dbReference type="InterPro" id="IPR017970">
    <property type="entry name" value="Homeobox_CS"/>
</dbReference>
<dbReference type="HOGENOM" id="CLU_049543_14_0_1"/>
<feature type="compositionally biased region" description="Acidic residues" evidence="7">
    <location>
        <begin position="228"/>
        <end position="247"/>
    </location>
</feature>
<feature type="region of interest" description="Disordered" evidence="7">
    <location>
        <begin position="210"/>
        <end position="300"/>
    </location>
</feature>
<dbReference type="FunFam" id="1.10.10.60:FF:000003">
    <property type="entry name" value="Iroquois-class homeobox protein IRX"/>
    <property type="match status" value="1"/>
</dbReference>
<dbReference type="InterPro" id="IPR008422">
    <property type="entry name" value="KN_HD"/>
</dbReference>
<dbReference type="PANTHER" id="PTHR11211">
    <property type="entry name" value="IROQUOIS-CLASS HOMEODOMAIN PROTEIN IRX"/>
    <property type="match status" value="1"/>
</dbReference>
<dbReference type="InterPro" id="IPR001356">
    <property type="entry name" value="HD"/>
</dbReference>
<dbReference type="GO" id="GO:0005634">
    <property type="term" value="C:nucleus"/>
    <property type="evidence" value="ECO:0007669"/>
    <property type="project" value="UniProtKB-SubCell"/>
</dbReference>
<reference evidence="9" key="1">
    <citation type="journal article" date="2013" name="PLoS Biol.">
        <title>The bilaterian head patterning gene six3/6 controls aboral domain development in a cnidarian.</title>
        <authorList>
            <person name="Sinigaglia C."/>
            <person name="Busengdal H."/>
            <person name="Leclere L."/>
            <person name="Technau U."/>
            <person name="Rentzsch F."/>
        </authorList>
    </citation>
    <scope>NUCLEOTIDE SEQUENCE</scope>
</reference>
<dbReference type="InterPro" id="IPR009057">
    <property type="entry name" value="Homeodomain-like_sf"/>
</dbReference>
<evidence type="ECO:0000256" key="1">
    <source>
        <dbReference type="ARBA" id="ARBA00004123"/>
    </source>
</evidence>
<dbReference type="Pfam" id="PF05920">
    <property type="entry name" value="Homeobox_KN"/>
    <property type="match status" value="1"/>
</dbReference>
<proteinExistence type="evidence at transcript level"/>
<evidence type="ECO:0000256" key="7">
    <source>
        <dbReference type="SAM" id="MobiDB-lite"/>
    </source>
</evidence>
<evidence type="ECO:0000256" key="4">
    <source>
        <dbReference type="ARBA" id="ARBA00023155"/>
    </source>
</evidence>
<evidence type="ECO:0000256" key="2">
    <source>
        <dbReference type="ARBA" id="ARBA00008446"/>
    </source>
</evidence>
<keyword evidence="4 6" id="KW-0371">Homeobox</keyword>
<name>L7YET0_NEMVE</name>
<feature type="region of interest" description="Disordered" evidence="7">
    <location>
        <begin position="358"/>
        <end position="438"/>
    </location>
</feature>
<dbReference type="GO" id="GO:0000981">
    <property type="term" value="F:DNA-binding transcription factor activity, RNA polymerase II-specific"/>
    <property type="evidence" value="ECO:0007669"/>
    <property type="project" value="InterPro"/>
</dbReference>
<feature type="compositionally biased region" description="Basic and acidic residues" evidence="7">
    <location>
        <begin position="391"/>
        <end position="419"/>
    </location>
</feature>
<sequence>MADSTTSKLPCSQFGCSYPSQLMLHGAGNSCCDSVRQVHDGMPGHSVCPCQFDRVLQHRVASVPVSVLPRPAFGEAGFSLGSGTGLSAFYSPLARACDMKDSTQPWRDSWYLSQASRAPFELHGFDPHTHPACTRFAERFSPIDLAAAGARRKNATRETTSTLKAWLFEHRKNPYPTKGEKIMLAILTKMTLTQVSTWFANARRRLKKENKMTWSPRNRCGEKKDGVDGSDIDDDGDLDITSDDEEKPSENHDEKVHIQENETENNEKISVIDEAEDKKESDSTRDRESPPREDAKRPNIITSLVDTTNQTHSLPKSIPSAILISTAQNHVLDSPVKSLRKWVDGCFYTAPVASYMESSGVAGKPLPSTPKQRTSTEIPVITSAPSSQSAEKPERRTSSESKETRPRSPVEKVKEEEPAKASFRPPEPRSSEATDYREFDAALALTTLSSR</sequence>
<feature type="compositionally biased region" description="Polar residues" evidence="7">
    <location>
        <begin position="369"/>
        <end position="390"/>
    </location>
</feature>
<dbReference type="PROSITE" id="PS50071">
    <property type="entry name" value="HOMEOBOX_2"/>
    <property type="match status" value="1"/>
</dbReference>
<dbReference type="AlphaFoldDB" id="L7YET0"/>
<dbReference type="PROSITE" id="PS00027">
    <property type="entry name" value="HOMEOBOX_1"/>
    <property type="match status" value="1"/>
</dbReference>
<keyword evidence="3 6" id="KW-0238">DNA-binding</keyword>
<evidence type="ECO:0000256" key="3">
    <source>
        <dbReference type="ARBA" id="ARBA00023125"/>
    </source>
</evidence>
<feature type="domain" description="Homeobox" evidence="8">
    <location>
        <begin position="146"/>
        <end position="209"/>
    </location>
</feature>
<comment type="similarity">
    <text evidence="2">Belongs to the TALE/IRO homeobox family.</text>
</comment>
<keyword evidence="5 6" id="KW-0539">Nucleus</keyword>
<protein>
    <submittedName>
        <fullName evidence="9">Irx</fullName>
    </submittedName>
</protein>
<evidence type="ECO:0000313" key="9">
    <source>
        <dbReference type="EMBL" id="AGD98928.1"/>
    </source>
</evidence>
<feature type="compositionally biased region" description="Basic and acidic residues" evidence="7">
    <location>
        <begin position="248"/>
        <end position="297"/>
    </location>
</feature>
<dbReference type="CDD" id="cd00086">
    <property type="entry name" value="homeodomain"/>
    <property type="match status" value="1"/>
</dbReference>
<evidence type="ECO:0000259" key="8">
    <source>
        <dbReference type="PROSITE" id="PS50071"/>
    </source>
</evidence>
<feature type="DNA-binding region" description="Homeobox" evidence="6">
    <location>
        <begin position="148"/>
        <end position="210"/>
    </location>
</feature>